<dbReference type="GO" id="GO:0032259">
    <property type="term" value="P:methylation"/>
    <property type="evidence" value="ECO:0007669"/>
    <property type="project" value="UniProtKB-KW"/>
</dbReference>
<keyword evidence="1" id="KW-0489">Methyltransferase</keyword>
<dbReference type="Proteomes" id="UP000005496">
    <property type="component" value="Unassembled WGS sequence"/>
</dbReference>
<gene>
    <name evidence="3" type="ORF">Dthio_PD1564</name>
</gene>
<dbReference type="PANTHER" id="PTHR40048">
    <property type="entry name" value="RHAMNOSYL O-METHYLTRANSFERASE"/>
    <property type="match status" value="1"/>
</dbReference>
<dbReference type="eggNOG" id="COG3510">
    <property type="taxonomic scope" value="Bacteria"/>
</dbReference>
<name>D6SN87_9BACT</name>
<dbReference type="GO" id="GO:0008168">
    <property type="term" value="F:methyltransferase activity"/>
    <property type="evidence" value="ECO:0007669"/>
    <property type="project" value="UniProtKB-KW"/>
</dbReference>
<dbReference type="PANTHER" id="PTHR40048:SF1">
    <property type="entry name" value="RHAMNOSYL O-METHYLTRANSFERASE"/>
    <property type="match status" value="1"/>
</dbReference>
<accession>D6SN87</accession>
<evidence type="ECO:0000256" key="2">
    <source>
        <dbReference type="ARBA" id="ARBA00022679"/>
    </source>
</evidence>
<organism evidence="3 4">
    <name type="scientific">Desulfonatronospira thiodismutans ASO3-1</name>
    <dbReference type="NCBI Taxonomy" id="555779"/>
    <lineage>
        <taxon>Bacteria</taxon>
        <taxon>Pseudomonadati</taxon>
        <taxon>Thermodesulfobacteriota</taxon>
        <taxon>Desulfovibrionia</taxon>
        <taxon>Desulfovibrionales</taxon>
        <taxon>Desulfonatronovibrionaceae</taxon>
        <taxon>Desulfonatronospira</taxon>
    </lineage>
</organism>
<reference evidence="3" key="1">
    <citation type="submission" date="2010-05" db="EMBL/GenBank/DDBJ databases">
        <title>The draft genome of Desulfonatronospira thiodismutans ASO3-1.</title>
        <authorList>
            <consortium name="US DOE Joint Genome Institute (JGI-PGF)"/>
            <person name="Lucas S."/>
            <person name="Copeland A."/>
            <person name="Lapidus A."/>
            <person name="Cheng J.-F."/>
            <person name="Bruce D."/>
            <person name="Goodwin L."/>
            <person name="Pitluck S."/>
            <person name="Chertkov O."/>
            <person name="Brettin T."/>
            <person name="Detter J.C."/>
            <person name="Han C."/>
            <person name="Land M.L."/>
            <person name="Hauser L."/>
            <person name="Kyrpides N."/>
            <person name="Mikhailova N."/>
            <person name="Muyzer G."/>
            <person name="Woyke T."/>
        </authorList>
    </citation>
    <scope>NUCLEOTIDE SEQUENCE [LARGE SCALE GENOMIC DNA]</scope>
    <source>
        <strain evidence="3">ASO3-1</strain>
    </source>
</reference>
<dbReference type="Gene3D" id="3.40.50.150">
    <property type="entry name" value="Vaccinia Virus protein VP39"/>
    <property type="match status" value="1"/>
</dbReference>
<dbReference type="AlphaFoldDB" id="D6SN87"/>
<evidence type="ECO:0000313" key="4">
    <source>
        <dbReference type="Proteomes" id="UP000005496"/>
    </source>
</evidence>
<sequence length="265" mass="30222">MRGEKDPVQLFEQEKKERIAGYGRDPEFNALSRKWFQESMRRRYPYNFNWLGRPVIQYPTDVFALQEIIYSVQPELIIETGIAHGGSIIFSASMLELVSLCGGREGEVLGIDVEIRPHNKKAIQAHPMSRRISMIEGSSILQEVATQSLQHAKDKSPVLVILDSNHTHEHVLAELEIYAPLVSPGSYCVVFDTHVEDSEEDLFPQRPWCRGNNPKTAVYEYLRCLREEGRTAQDGGVLRMEVDEVLESKLQITSAPEGFLRRLPE</sequence>
<keyword evidence="2" id="KW-0808">Transferase</keyword>
<dbReference type="EMBL" id="ACJN02000002">
    <property type="protein sequence ID" value="EFI34213.1"/>
    <property type="molecule type" value="Genomic_DNA"/>
</dbReference>
<dbReference type="OrthoDB" id="189417at2"/>
<evidence type="ECO:0000313" key="3">
    <source>
        <dbReference type="EMBL" id="EFI34213.1"/>
    </source>
</evidence>
<dbReference type="GO" id="GO:0071770">
    <property type="term" value="P:DIM/DIP cell wall layer assembly"/>
    <property type="evidence" value="ECO:0007669"/>
    <property type="project" value="TreeGrafter"/>
</dbReference>
<dbReference type="SUPFAM" id="SSF53335">
    <property type="entry name" value="S-adenosyl-L-methionine-dependent methyltransferases"/>
    <property type="match status" value="1"/>
</dbReference>
<dbReference type="GO" id="GO:0005886">
    <property type="term" value="C:plasma membrane"/>
    <property type="evidence" value="ECO:0007669"/>
    <property type="project" value="TreeGrafter"/>
</dbReference>
<comment type="caution">
    <text evidence="3">The sequence shown here is derived from an EMBL/GenBank/DDBJ whole genome shotgun (WGS) entry which is preliminary data.</text>
</comment>
<protein>
    <submittedName>
        <fullName evidence="3">Cephalosporin hydroxylase</fullName>
    </submittedName>
</protein>
<dbReference type="RefSeq" id="WP_008869541.1">
    <property type="nucleotide sequence ID" value="NZ_ACJN02000002.1"/>
</dbReference>
<dbReference type="InterPro" id="IPR007072">
    <property type="entry name" value="RNMT_CmcI"/>
</dbReference>
<keyword evidence="4" id="KW-1185">Reference proteome</keyword>
<evidence type="ECO:0000256" key="1">
    <source>
        <dbReference type="ARBA" id="ARBA00022603"/>
    </source>
</evidence>
<dbReference type="GO" id="GO:0008610">
    <property type="term" value="P:lipid biosynthetic process"/>
    <property type="evidence" value="ECO:0007669"/>
    <property type="project" value="InterPro"/>
</dbReference>
<dbReference type="Pfam" id="PF04989">
    <property type="entry name" value="RMNT_CmcI"/>
    <property type="match status" value="1"/>
</dbReference>
<proteinExistence type="predicted"/>
<dbReference type="InterPro" id="IPR029063">
    <property type="entry name" value="SAM-dependent_MTases_sf"/>
</dbReference>